<dbReference type="OrthoDB" id="202840at2759"/>
<evidence type="ECO:0000313" key="5">
    <source>
        <dbReference type="RefSeq" id="XP_022984274.1"/>
    </source>
</evidence>
<keyword evidence="1" id="KW-0472">Membrane</keyword>
<dbReference type="Pfam" id="PF09335">
    <property type="entry name" value="VTT_dom"/>
    <property type="match status" value="1"/>
</dbReference>
<evidence type="ECO:0000259" key="2">
    <source>
        <dbReference type="Pfam" id="PF09335"/>
    </source>
</evidence>
<evidence type="ECO:0000256" key="1">
    <source>
        <dbReference type="SAM" id="Phobius"/>
    </source>
</evidence>
<accession>A0A6J1JA06</accession>
<dbReference type="InterPro" id="IPR032816">
    <property type="entry name" value="VTT_dom"/>
</dbReference>
<name>A0A6J1JA06_CUCMA</name>
<keyword evidence="3" id="KW-1185">Reference proteome</keyword>
<proteinExistence type="predicted"/>
<dbReference type="AlphaFoldDB" id="A0A6J1JA06"/>
<keyword evidence="1" id="KW-0812">Transmembrane</keyword>
<feature type="domain" description="VTT" evidence="2">
    <location>
        <begin position="118"/>
        <end position="238"/>
    </location>
</feature>
<organism evidence="3 5">
    <name type="scientific">Cucurbita maxima</name>
    <name type="common">Pumpkin</name>
    <name type="synonym">Winter squash</name>
    <dbReference type="NCBI Taxonomy" id="3661"/>
    <lineage>
        <taxon>Eukaryota</taxon>
        <taxon>Viridiplantae</taxon>
        <taxon>Streptophyta</taxon>
        <taxon>Embryophyta</taxon>
        <taxon>Tracheophyta</taxon>
        <taxon>Spermatophyta</taxon>
        <taxon>Magnoliopsida</taxon>
        <taxon>eudicotyledons</taxon>
        <taxon>Gunneridae</taxon>
        <taxon>Pentapetalae</taxon>
        <taxon>rosids</taxon>
        <taxon>fabids</taxon>
        <taxon>Cucurbitales</taxon>
        <taxon>Cucurbitaceae</taxon>
        <taxon>Cucurbiteae</taxon>
        <taxon>Cucurbita</taxon>
    </lineage>
</organism>
<dbReference type="PANTHER" id="PTHR46431:SF5">
    <property type="entry name" value="EXPRESSED PROTEIN"/>
    <property type="match status" value="1"/>
</dbReference>
<feature type="transmembrane region" description="Helical" evidence="1">
    <location>
        <begin position="59"/>
        <end position="82"/>
    </location>
</feature>
<gene>
    <name evidence="4 5" type="primary">LOC111482628</name>
</gene>
<evidence type="ECO:0000313" key="3">
    <source>
        <dbReference type="Proteomes" id="UP000504608"/>
    </source>
</evidence>
<dbReference type="GeneID" id="111482628"/>
<feature type="transmembrane region" description="Helical" evidence="1">
    <location>
        <begin position="102"/>
        <end position="119"/>
    </location>
</feature>
<feature type="transmembrane region" description="Helical" evidence="1">
    <location>
        <begin position="215"/>
        <end position="235"/>
    </location>
</feature>
<evidence type="ECO:0000313" key="4">
    <source>
        <dbReference type="RefSeq" id="XP_022984272.1"/>
    </source>
</evidence>
<dbReference type="Proteomes" id="UP000504608">
    <property type="component" value="Unplaced"/>
</dbReference>
<dbReference type="RefSeq" id="XP_022984272.1">
    <property type="nucleotide sequence ID" value="XM_023128504.1"/>
</dbReference>
<reference evidence="4 5" key="1">
    <citation type="submission" date="2025-04" db="UniProtKB">
        <authorList>
            <consortium name="RefSeq"/>
        </authorList>
    </citation>
    <scope>IDENTIFICATION</scope>
    <source>
        <tissue evidence="4 5">Young leaves</tissue>
    </source>
</reference>
<sequence>MHKSIEELGKSENSRHEACENNEYARLVIANEAGPLESEILQPQDKLKSKSLLKRWIKISLWCIVSIVFLLVFFKWGVPFLFEKVIIPIMKWEATAFRRPMLALMLIASLASFPVFFIPSGPSMWLAGMIFGYGLGFVIILVGTTIGMVLPYLIGLIFRDRIHLWLMRWPQKAEVLRLAGEGSWFRQFQVVALFRVSPFPYTIFNYAIVVTSMRFWPYLCGSVAGMIPEAFIYIYSGRLMRTLADVQYGKHRLTTVEIVYNVISFIIAIVTIIIFTVYAKKMLNNLQMEEDNRKYSASHHGSFEVESLSHERSPINVMKEDRAVEEVVAEITDTIKSCWNT</sequence>
<dbReference type="RefSeq" id="XP_022984274.1">
    <property type="nucleotide sequence ID" value="XM_023128506.1"/>
</dbReference>
<feature type="transmembrane region" description="Helical" evidence="1">
    <location>
        <begin position="125"/>
        <end position="158"/>
    </location>
</feature>
<dbReference type="PANTHER" id="PTHR46431">
    <property type="entry name" value="EXPRESSED PROTEIN"/>
    <property type="match status" value="1"/>
</dbReference>
<dbReference type="KEGG" id="cmax:111482628"/>
<feature type="transmembrane region" description="Helical" evidence="1">
    <location>
        <begin position="258"/>
        <end position="279"/>
    </location>
</feature>
<keyword evidence="1" id="KW-1133">Transmembrane helix</keyword>
<protein>
    <submittedName>
        <fullName evidence="4 5">Uncharacterized protein LOC111482628 isoform X1</fullName>
    </submittedName>
</protein>